<keyword evidence="1" id="KW-0472">Membrane</keyword>
<dbReference type="AlphaFoldDB" id="A0A921T8D2"/>
<organism evidence="2 3">
    <name type="scientific">Pseudomonas lactis</name>
    <dbReference type="NCBI Taxonomy" id="1615674"/>
    <lineage>
        <taxon>Bacteria</taxon>
        <taxon>Pseudomonadati</taxon>
        <taxon>Pseudomonadota</taxon>
        <taxon>Gammaproteobacteria</taxon>
        <taxon>Pseudomonadales</taxon>
        <taxon>Pseudomonadaceae</taxon>
        <taxon>Pseudomonas</taxon>
    </lineage>
</organism>
<name>A0A921T8D2_9PSED</name>
<feature type="transmembrane region" description="Helical" evidence="1">
    <location>
        <begin position="152"/>
        <end position="181"/>
    </location>
</feature>
<feature type="transmembrane region" description="Helical" evidence="1">
    <location>
        <begin position="259"/>
        <end position="276"/>
    </location>
</feature>
<evidence type="ECO:0000256" key="1">
    <source>
        <dbReference type="SAM" id="Phobius"/>
    </source>
</evidence>
<reference evidence="2" key="2">
    <citation type="submission" date="2021-09" db="EMBL/GenBank/DDBJ databases">
        <authorList>
            <person name="Gilroy R."/>
        </authorList>
    </citation>
    <scope>NUCLEOTIDE SEQUENCE</scope>
    <source>
        <strain evidence="2">ChiSjej2B20-17149</strain>
    </source>
</reference>
<feature type="transmembrane region" description="Helical" evidence="1">
    <location>
        <begin position="404"/>
        <end position="422"/>
    </location>
</feature>
<feature type="transmembrane region" description="Helical" evidence="1">
    <location>
        <begin position="12"/>
        <end position="33"/>
    </location>
</feature>
<feature type="transmembrane region" description="Helical" evidence="1">
    <location>
        <begin position="343"/>
        <end position="362"/>
    </location>
</feature>
<proteinExistence type="predicted"/>
<comment type="caution">
    <text evidence="2">The sequence shown here is derived from an EMBL/GenBank/DDBJ whole genome shotgun (WGS) entry which is preliminary data.</text>
</comment>
<feature type="transmembrane region" description="Helical" evidence="1">
    <location>
        <begin position="193"/>
        <end position="210"/>
    </location>
</feature>
<feature type="transmembrane region" description="Helical" evidence="1">
    <location>
        <begin position="296"/>
        <end position="314"/>
    </location>
</feature>
<evidence type="ECO:0000313" key="3">
    <source>
        <dbReference type="Proteomes" id="UP000752172"/>
    </source>
</evidence>
<feature type="transmembrane region" description="Helical" evidence="1">
    <location>
        <begin position="434"/>
        <end position="453"/>
    </location>
</feature>
<feature type="transmembrane region" description="Helical" evidence="1">
    <location>
        <begin position="120"/>
        <end position="140"/>
    </location>
</feature>
<accession>A0A921T8D2</accession>
<gene>
    <name evidence="2" type="ORF">K8W20_10105</name>
</gene>
<dbReference type="RefSeq" id="WP_278916766.1">
    <property type="nucleotide sequence ID" value="NZ_DYTS01000176.1"/>
</dbReference>
<reference evidence="2" key="1">
    <citation type="journal article" date="2021" name="PeerJ">
        <title>Extensive microbial diversity within the chicken gut microbiome revealed by metagenomics and culture.</title>
        <authorList>
            <person name="Gilroy R."/>
            <person name="Ravi A."/>
            <person name="Getino M."/>
            <person name="Pursley I."/>
            <person name="Horton D.L."/>
            <person name="Alikhan N.F."/>
            <person name="Baker D."/>
            <person name="Gharbi K."/>
            <person name="Hall N."/>
            <person name="Watson M."/>
            <person name="Adriaenssens E.M."/>
            <person name="Foster-Nyarko E."/>
            <person name="Jarju S."/>
            <person name="Secka A."/>
            <person name="Antonio M."/>
            <person name="Oren A."/>
            <person name="Chaudhuri R.R."/>
            <person name="La Ragione R."/>
            <person name="Hildebrand F."/>
            <person name="Pallen M.J."/>
        </authorList>
    </citation>
    <scope>NUCLEOTIDE SEQUENCE</scope>
    <source>
        <strain evidence="2">ChiSjej2B20-17149</strain>
    </source>
</reference>
<evidence type="ECO:0000313" key="2">
    <source>
        <dbReference type="EMBL" id="HJH19050.1"/>
    </source>
</evidence>
<dbReference type="Pfam" id="PF09913">
    <property type="entry name" value="DUF2142"/>
    <property type="match status" value="1"/>
</dbReference>
<dbReference type="Proteomes" id="UP000752172">
    <property type="component" value="Unassembled WGS sequence"/>
</dbReference>
<feature type="transmembrane region" description="Helical" evidence="1">
    <location>
        <begin position="222"/>
        <end position="253"/>
    </location>
</feature>
<keyword evidence="1" id="KW-0812">Transmembrane</keyword>
<protein>
    <submittedName>
        <fullName evidence="2">DUF2142 domain-containing protein</fullName>
    </submittedName>
</protein>
<sequence>MTDLFIPLRNIRNFNSLFVLALVCFSILISSIAPPFTSPDEADHIKRAYFLSKGKIVLESINGGDSGGMLDSGMYDYINSYYSKLMDNRQHRFSQDEINYASSISWAGEERFSAAPGTNYYFPIIYAPQSAGLIVGKALGLSVDNSYRLSRLFATISAGIILLLAFRICSPPALALFFLAIPMSLFQLSSSSIDGITTAISILSISIFLKSCEISQKQTWKYLLYLSICVTMLLTSRIHMLPMIGLVFATYFYTKSIRSVISGTLSLLLVFTWLLIAMKTTVDSRVFVGASTSDVVLFYLKDPIAFFSVFFGTILDLPRASAYLESFIGILGWLDAPLTKSQYAFFYISSIIPAILTFRLALVNELVFARAMLLSCSVASIFFIFFALLVTYNTHPANVIGGVQGRYFIIPMIMASYAIGYGNIHSSLLKNLKYAYMAVFIVASSYITATLLIKKYYVSEYYVKAPKVISTEPSTPLSEESPIVFKIVNADSSARINRIGVMFATWARVNQGLAKIELYNGSDIVHHEDFDLSKINDNKYEYFNVDAPLISSAKIISANGGGVSIWSVKYDYGEILPCLVYEFSNGARKFTPGCPTP</sequence>
<dbReference type="EMBL" id="DYTS01000176">
    <property type="protein sequence ID" value="HJH19050.1"/>
    <property type="molecule type" value="Genomic_DNA"/>
</dbReference>
<keyword evidence="1" id="KW-1133">Transmembrane helix</keyword>
<dbReference type="InterPro" id="IPR018674">
    <property type="entry name" value="DUF2142_membrane"/>
</dbReference>
<feature type="transmembrane region" description="Helical" evidence="1">
    <location>
        <begin position="368"/>
        <end position="392"/>
    </location>
</feature>